<evidence type="ECO:0000313" key="3">
    <source>
        <dbReference type="Proteomes" id="UP000237105"/>
    </source>
</evidence>
<dbReference type="Proteomes" id="UP000237105">
    <property type="component" value="Unassembled WGS sequence"/>
</dbReference>
<evidence type="ECO:0008006" key="4">
    <source>
        <dbReference type="Google" id="ProtNLM"/>
    </source>
</evidence>
<sequence>MEVSNVECEGLALELDETIVLSHFWCCVCGLFGGEIFLFFGSVLVGLPSSKITKCIGHETIESTTSTNNDISSGTGIG</sequence>
<dbReference type="AlphaFoldDB" id="A0A2P5DWV3"/>
<feature type="transmembrane region" description="Helical" evidence="1">
    <location>
        <begin position="20"/>
        <end position="47"/>
    </location>
</feature>
<proteinExistence type="predicted"/>
<protein>
    <recommendedName>
        <fullName evidence="4">Transmembrane protein</fullName>
    </recommendedName>
</protein>
<name>A0A2P5DWV3_PARAD</name>
<accession>A0A2P5DWV3</accession>
<comment type="caution">
    <text evidence="2">The sequence shown here is derived from an EMBL/GenBank/DDBJ whole genome shotgun (WGS) entry which is preliminary data.</text>
</comment>
<keyword evidence="1" id="KW-0472">Membrane</keyword>
<keyword evidence="1" id="KW-0812">Transmembrane</keyword>
<gene>
    <name evidence="2" type="ORF">PanWU01x14_025290</name>
</gene>
<keyword evidence="1" id="KW-1133">Transmembrane helix</keyword>
<dbReference type="EMBL" id="JXTB01000012">
    <property type="protein sequence ID" value="PON77773.1"/>
    <property type="molecule type" value="Genomic_DNA"/>
</dbReference>
<organism evidence="2 3">
    <name type="scientific">Parasponia andersonii</name>
    <name type="common">Sponia andersonii</name>
    <dbReference type="NCBI Taxonomy" id="3476"/>
    <lineage>
        <taxon>Eukaryota</taxon>
        <taxon>Viridiplantae</taxon>
        <taxon>Streptophyta</taxon>
        <taxon>Embryophyta</taxon>
        <taxon>Tracheophyta</taxon>
        <taxon>Spermatophyta</taxon>
        <taxon>Magnoliopsida</taxon>
        <taxon>eudicotyledons</taxon>
        <taxon>Gunneridae</taxon>
        <taxon>Pentapetalae</taxon>
        <taxon>rosids</taxon>
        <taxon>fabids</taxon>
        <taxon>Rosales</taxon>
        <taxon>Cannabaceae</taxon>
        <taxon>Parasponia</taxon>
    </lineage>
</organism>
<feature type="non-terminal residue" evidence="2">
    <location>
        <position position="78"/>
    </location>
</feature>
<reference evidence="3" key="1">
    <citation type="submission" date="2016-06" db="EMBL/GenBank/DDBJ databases">
        <title>Parallel loss of symbiosis genes in relatives of nitrogen-fixing non-legume Parasponia.</title>
        <authorList>
            <person name="Van Velzen R."/>
            <person name="Holmer R."/>
            <person name="Bu F."/>
            <person name="Rutten L."/>
            <person name="Van Zeijl A."/>
            <person name="Liu W."/>
            <person name="Santuari L."/>
            <person name="Cao Q."/>
            <person name="Sharma T."/>
            <person name="Shen D."/>
            <person name="Roswanjaya Y."/>
            <person name="Wardhani T."/>
            <person name="Kalhor M.S."/>
            <person name="Jansen J."/>
            <person name="Van den Hoogen J."/>
            <person name="Gungor B."/>
            <person name="Hartog M."/>
            <person name="Hontelez J."/>
            <person name="Verver J."/>
            <person name="Yang W.-C."/>
            <person name="Schijlen E."/>
            <person name="Repin R."/>
            <person name="Schilthuizen M."/>
            <person name="Schranz E."/>
            <person name="Heidstra R."/>
            <person name="Miyata K."/>
            <person name="Fedorova E."/>
            <person name="Kohlen W."/>
            <person name="Bisseling T."/>
            <person name="Smit S."/>
            <person name="Geurts R."/>
        </authorList>
    </citation>
    <scope>NUCLEOTIDE SEQUENCE [LARGE SCALE GENOMIC DNA]</scope>
    <source>
        <strain evidence="3">cv. WU1-14</strain>
    </source>
</reference>
<evidence type="ECO:0000313" key="2">
    <source>
        <dbReference type="EMBL" id="PON77773.1"/>
    </source>
</evidence>
<keyword evidence="3" id="KW-1185">Reference proteome</keyword>
<evidence type="ECO:0000256" key="1">
    <source>
        <dbReference type="SAM" id="Phobius"/>
    </source>
</evidence>